<dbReference type="EMBL" id="JACGLS010000003">
    <property type="protein sequence ID" value="MBA6156618.1"/>
    <property type="molecule type" value="Genomic_DNA"/>
</dbReference>
<dbReference type="RefSeq" id="WP_182125118.1">
    <property type="nucleotide sequence ID" value="NZ_JACGLS010000003.1"/>
</dbReference>
<keyword evidence="1" id="KW-1133">Transmembrane helix</keyword>
<sequence length="108" mass="13094">MKMNNTMESKSNSDKYIKAKKRVEDIKKFYKHLTFYIIFNVILIGYRIYKDIKHGDSFVEAFSDTSNYKIFFWWGIALLIHGFNVLGKDKLFSKNWEERKIKEYMDEN</sequence>
<keyword evidence="1" id="KW-0472">Membrane</keyword>
<gene>
    <name evidence="3" type="ORF">H3Z83_08845</name>
</gene>
<feature type="transmembrane region" description="Helical" evidence="1">
    <location>
        <begin position="29"/>
        <end position="48"/>
    </location>
</feature>
<accession>A0A839AQI8</accession>
<reference evidence="3 4" key="1">
    <citation type="submission" date="2020-07" db="EMBL/GenBank/DDBJ databases">
        <title>Bacterium isolated from marine sediment.</title>
        <authorList>
            <person name="Shang D."/>
            <person name="Du Z.-J."/>
        </authorList>
    </citation>
    <scope>NUCLEOTIDE SEQUENCE [LARGE SCALE GENOMIC DNA]</scope>
    <source>
        <strain evidence="3 4">S7007</strain>
    </source>
</reference>
<keyword evidence="4" id="KW-1185">Reference proteome</keyword>
<evidence type="ECO:0000313" key="4">
    <source>
        <dbReference type="Proteomes" id="UP000563906"/>
    </source>
</evidence>
<feature type="domain" description="2TM" evidence="2">
    <location>
        <begin position="18"/>
        <end position="106"/>
    </location>
</feature>
<dbReference type="Pfam" id="PF13239">
    <property type="entry name" value="2TM"/>
    <property type="match status" value="1"/>
</dbReference>
<evidence type="ECO:0000313" key="3">
    <source>
        <dbReference type="EMBL" id="MBA6156618.1"/>
    </source>
</evidence>
<name>A0A839AQI8_9FLAO</name>
<keyword evidence="1" id="KW-0812">Transmembrane</keyword>
<organism evidence="3 4">
    <name type="scientific">Tenacibaculum pelagium</name>
    <dbReference type="NCBI Taxonomy" id="2759527"/>
    <lineage>
        <taxon>Bacteria</taxon>
        <taxon>Pseudomonadati</taxon>
        <taxon>Bacteroidota</taxon>
        <taxon>Flavobacteriia</taxon>
        <taxon>Flavobacteriales</taxon>
        <taxon>Flavobacteriaceae</taxon>
        <taxon>Tenacibaculum</taxon>
    </lineage>
</organism>
<dbReference type="Proteomes" id="UP000563906">
    <property type="component" value="Unassembled WGS sequence"/>
</dbReference>
<evidence type="ECO:0000256" key="1">
    <source>
        <dbReference type="SAM" id="Phobius"/>
    </source>
</evidence>
<feature type="transmembrane region" description="Helical" evidence="1">
    <location>
        <begin position="68"/>
        <end position="86"/>
    </location>
</feature>
<dbReference type="InterPro" id="IPR025698">
    <property type="entry name" value="2TM_dom"/>
</dbReference>
<proteinExistence type="predicted"/>
<protein>
    <submittedName>
        <fullName evidence="3">2TM domain-containing protein</fullName>
    </submittedName>
</protein>
<evidence type="ECO:0000259" key="2">
    <source>
        <dbReference type="Pfam" id="PF13239"/>
    </source>
</evidence>
<comment type="caution">
    <text evidence="3">The sequence shown here is derived from an EMBL/GenBank/DDBJ whole genome shotgun (WGS) entry which is preliminary data.</text>
</comment>
<dbReference type="AlphaFoldDB" id="A0A839AQI8"/>